<gene>
    <name evidence="7" type="ORF">KIF53_09980</name>
</gene>
<keyword evidence="2" id="KW-0805">Transcription regulation</keyword>
<evidence type="ECO:0000313" key="8">
    <source>
        <dbReference type="Proteomes" id="UP000711178"/>
    </source>
</evidence>
<evidence type="ECO:0000256" key="4">
    <source>
        <dbReference type="ARBA" id="ARBA00023159"/>
    </source>
</evidence>
<comment type="similarity">
    <text evidence="1">Belongs to the LysR transcriptional regulatory family.</text>
</comment>
<reference evidence="7 8" key="1">
    <citation type="submission" date="2021-05" db="EMBL/GenBank/DDBJ databases">
        <title>Draft Whole Genome Sequencing Of Biosensor Chromobacterium violaceum Strain CV026 Reveals A Regulatory RNA In Chromobacterium violaceum Phenotype Regulatory Network.</title>
        <authorList>
            <person name="Hong K.W."/>
            <person name="Chan K.G."/>
            <person name="Chang C.-Y."/>
        </authorList>
    </citation>
    <scope>NUCLEOTIDE SEQUENCE [LARGE SCALE GENOMIC DNA]</scope>
    <source>
        <strain evidence="7 8">ATCC 31532</strain>
    </source>
</reference>
<dbReference type="InterPro" id="IPR036388">
    <property type="entry name" value="WH-like_DNA-bd_sf"/>
</dbReference>
<dbReference type="RefSeq" id="WP_043572316.1">
    <property type="nucleotide sequence ID" value="NZ_CP142381.1"/>
</dbReference>
<dbReference type="PANTHER" id="PTHR30346">
    <property type="entry name" value="TRANSCRIPTIONAL DUAL REGULATOR HCAR-RELATED"/>
    <property type="match status" value="1"/>
</dbReference>
<organism evidence="7 8">
    <name type="scientific">Chromobacterium subtsugae</name>
    <dbReference type="NCBI Taxonomy" id="251747"/>
    <lineage>
        <taxon>Bacteria</taxon>
        <taxon>Pseudomonadati</taxon>
        <taxon>Pseudomonadota</taxon>
        <taxon>Betaproteobacteria</taxon>
        <taxon>Neisseriales</taxon>
        <taxon>Chromobacteriaceae</taxon>
        <taxon>Chromobacterium</taxon>
    </lineage>
</organism>
<keyword evidence="4" id="KW-0010">Activator</keyword>
<sequence length="285" mass="30117">MDIRQLKAFIAVFEERSITLAAQRLFVTQPTLSVTIRQLEEALGAQLFERLPRGVEVSEEARLLYPQARRLVAQAEALARMFRQPHDCLPLTLGVDADVGPGQLEAFLAMAARASPAILLSVEEGCVGDARLAAEDSRCEDELFVPLWEESFVLAVTAGHALAERRQVEMSELAGADWVTCPAHASHQRLLDLHGAVAPELALAAQAGSLRLAARMAAAGLGLALLPASLLAGADGLAPIPLAGATLTRRVGLCHAAQAQELPALQALLACLPAQDHSGSGADKP</sequence>
<dbReference type="Gene3D" id="3.40.190.10">
    <property type="entry name" value="Periplasmic binding protein-like II"/>
    <property type="match status" value="2"/>
</dbReference>
<evidence type="ECO:0000256" key="1">
    <source>
        <dbReference type="ARBA" id="ARBA00009437"/>
    </source>
</evidence>
<dbReference type="SUPFAM" id="SSF53850">
    <property type="entry name" value="Periplasmic binding protein-like II"/>
    <property type="match status" value="1"/>
</dbReference>
<keyword evidence="8" id="KW-1185">Reference proteome</keyword>
<accession>A0ABS7FD01</accession>
<proteinExistence type="inferred from homology"/>
<dbReference type="EMBL" id="JAHDTB010000007">
    <property type="protein sequence ID" value="MBW8287954.1"/>
    <property type="molecule type" value="Genomic_DNA"/>
</dbReference>
<dbReference type="GeneID" id="89685979"/>
<dbReference type="Pfam" id="PF00126">
    <property type="entry name" value="HTH_1"/>
    <property type="match status" value="1"/>
</dbReference>
<evidence type="ECO:0000313" key="7">
    <source>
        <dbReference type="EMBL" id="MBW8287954.1"/>
    </source>
</evidence>
<dbReference type="InterPro" id="IPR036390">
    <property type="entry name" value="WH_DNA-bd_sf"/>
</dbReference>
<dbReference type="Pfam" id="PF03466">
    <property type="entry name" value="LysR_substrate"/>
    <property type="match status" value="1"/>
</dbReference>
<dbReference type="Proteomes" id="UP000711178">
    <property type="component" value="Unassembled WGS sequence"/>
</dbReference>
<protein>
    <submittedName>
        <fullName evidence="7">LysR family transcriptional regulator</fullName>
    </submittedName>
</protein>
<keyword evidence="3" id="KW-0238">DNA-binding</keyword>
<evidence type="ECO:0000256" key="5">
    <source>
        <dbReference type="ARBA" id="ARBA00023163"/>
    </source>
</evidence>
<dbReference type="CDD" id="cd05466">
    <property type="entry name" value="PBP2_LTTR_substrate"/>
    <property type="match status" value="1"/>
</dbReference>
<keyword evidence="5" id="KW-0804">Transcription</keyword>
<feature type="domain" description="HTH lysR-type" evidence="6">
    <location>
        <begin position="1"/>
        <end position="58"/>
    </location>
</feature>
<name>A0ABS7FD01_9NEIS</name>
<dbReference type="InterPro" id="IPR005119">
    <property type="entry name" value="LysR_subst-bd"/>
</dbReference>
<evidence type="ECO:0000256" key="2">
    <source>
        <dbReference type="ARBA" id="ARBA00023015"/>
    </source>
</evidence>
<dbReference type="InterPro" id="IPR000847">
    <property type="entry name" value="LysR_HTH_N"/>
</dbReference>
<dbReference type="PRINTS" id="PR00039">
    <property type="entry name" value="HTHLYSR"/>
</dbReference>
<evidence type="ECO:0000259" key="6">
    <source>
        <dbReference type="PROSITE" id="PS50931"/>
    </source>
</evidence>
<comment type="caution">
    <text evidence="7">The sequence shown here is derived from an EMBL/GenBank/DDBJ whole genome shotgun (WGS) entry which is preliminary data.</text>
</comment>
<dbReference type="PROSITE" id="PS50931">
    <property type="entry name" value="HTH_LYSR"/>
    <property type="match status" value="1"/>
</dbReference>
<dbReference type="SUPFAM" id="SSF46785">
    <property type="entry name" value="Winged helix' DNA-binding domain"/>
    <property type="match status" value="1"/>
</dbReference>
<dbReference type="Gene3D" id="1.10.10.10">
    <property type="entry name" value="Winged helix-like DNA-binding domain superfamily/Winged helix DNA-binding domain"/>
    <property type="match status" value="1"/>
</dbReference>
<evidence type="ECO:0000256" key="3">
    <source>
        <dbReference type="ARBA" id="ARBA00023125"/>
    </source>
</evidence>
<dbReference type="PANTHER" id="PTHR30346:SF26">
    <property type="entry name" value="HYDROGEN PEROXIDE-INDUCIBLE GENES ACTIVATOR"/>
    <property type="match status" value="1"/>
</dbReference>